<dbReference type="Proteomes" id="UP000468717">
    <property type="component" value="Unassembled WGS sequence"/>
</dbReference>
<evidence type="ECO:0008006" key="4">
    <source>
        <dbReference type="Google" id="ProtNLM"/>
    </source>
</evidence>
<keyword evidence="3" id="KW-1185">Reference proteome</keyword>
<sequence>MPDIAQLGLSIDTRQVVDGSKALDSLGEAAVRVEQKTAGATAAVDKLGEASAGAKAKATEGATAVDALGDAGARIAPKVVGATTSVDSLSAATARVRATSTEGVSALDNFTNSSAGVWRRGSDAAKSVEALGAATQRTGQRAAVSNGQMDDTSKIMRAQAEQARLAAQATQALGGSTTQLTLGQQQLIERMREQAATIGMSRTQLLAYQAAQMGVTQETQRAIATIKAHEDAIKAAAKAKEDATNASGILAGSLKILAAAYAALKVGEYVKDAVMLAARYETLGVVMTVVGRNAGYTKTQMETATEAIAKQGITMIESRESAIKLVQAHIDLKEATALARIAQNAAVIGHINSSEAFERLVNGIARGNVLILRNIGINVNLQTAYRQMADELGKTTKELSENERVQARLNAVKERGIDIDETYTASMDTAGKQITSMQRYTQDLKTTIGEIGLEVLTISVMALTKGLKDANGEVSEMSRNNQLHEWGTTLAQVFVVVADNVNNAFSAMKLMGAAGAYASKASEIHTQYTIDRSEAGFSITGQIEAYRKMQAAMEANAKLLGDSRDRILAGEDKFQKAYAERTAAQLVKRKEEADAKLKVEADYSKAATDILMKSLNQGAAAQEEARKKVVALHYATFTGTPTYRDTEGREPKPKADQVENTQLADQIKQYAKEAATAKAHYDALGKLDDMYLKGGELSVQQAYENKRSYALKTYEAEVDAFDLQISALQGHHNATNAEAAKHQKELNEILGKRDAAEKAFFDASFTRDEEERLRQAAIATAASDAANKEIAAINAQVAAVEEQIRTYGLLPAQKTALAVADLEEQKAALASFEGNEKVIDGINRKIEALNRLGIVQGKASIQEQGGDVTKAKELLDILTAVDSATKSAAQGMAASFGAVGTAIGGLTTALSGYAVQQQAIAAQLAVSTKDAHGDPTKIAKAQATAAQQGAQAQIKSYGDMAGAAKGFFKENSTGYKVMETAEKAFRAYEMAMAVESMVKKIFFKETEVAANLTLNATKLTGETTTTAASTGLAATEASAWGITAVVKAIASLPFPLNLAAGAATLAAVVAIGAEMSGTAGGGGASASEQRQAANGTGTVLGDPTAKSESIAKSLSLIADNTFRDLAISSGMLSALRNIESGIGGLGGLLAQTPGVTNKLAAPQYSGLADFSAKTLSTFPLTAIVDKLTGGFLSKISNSVVNGIFGGKVTALDTGITAGKATLGQVDRSGLSVGQFTDIKKDGGIFSKDKYSSPVTALGAEMDDQFTKIVLGLRDTISSAAVAIGVGGSAFTAKLNTFVVDIGKISFKGLDAKAQQAALEAAFSKMGDDMAKFGVDGLRQFRDAGEGYLQTLVRVANDYATIDAVLGSFNKTFGAVGMSSLAAREELLKMSGGLDKFTSQGAFFLENFFTDKEKADTLRKSVNAVLTPLNRGTEITTVEEFKKLALAQDLTTESGQKTYTSMMAVSQAFIELTRYGDELGVVAKTASEIDSERKDLQKQLNELTKSETELLAIQRAGITDVNRALFDQVQAARAVVSAKDALAKAYDTEAAAAKTALDKSKSWVTTLNGLNANMALGNQSTLTPEQKYAEARAQFEKTLAAANAGDTTAQSGLSAAEQAFLTASQVVNASDAKYVADYARVVAANTEALKWASAQLDVQQASLDALKAQVSGLITINDSVLTVAQAIANLHAAMGTATGLGVKFDGSHAGGLANVPFDGYAAELHRGEVVVDAPAAAAMRRYFGGAPSQGGGNSDALVAEIKSLREEVKGLRADQAAQTGAAIQATVESNDKAAKTVVAGVDKSAKASAWAKQVEYSQ</sequence>
<organism evidence="2 3">
    <name type="scientific">Janthinobacterium violaceinigrum</name>
    <dbReference type="NCBI Taxonomy" id="2654252"/>
    <lineage>
        <taxon>Bacteria</taxon>
        <taxon>Pseudomonadati</taxon>
        <taxon>Pseudomonadota</taxon>
        <taxon>Betaproteobacteria</taxon>
        <taxon>Burkholderiales</taxon>
        <taxon>Oxalobacteraceae</taxon>
        <taxon>Janthinobacterium</taxon>
    </lineage>
</organism>
<proteinExistence type="predicted"/>
<dbReference type="RefSeq" id="WP_152281371.1">
    <property type="nucleotide sequence ID" value="NZ_WFLI01000003.1"/>
</dbReference>
<comment type="caution">
    <text evidence="2">The sequence shown here is derived from an EMBL/GenBank/DDBJ whole genome shotgun (WGS) entry which is preliminary data.</text>
</comment>
<dbReference type="PANTHER" id="PTHR15048">
    <property type="entry name" value="STARCH-BINDING DOMAIN-CONTAINING PROTEIN 1"/>
    <property type="match status" value="1"/>
</dbReference>
<dbReference type="EMBL" id="WFLI01000003">
    <property type="protein sequence ID" value="KAB8066272.1"/>
    <property type="molecule type" value="Genomic_DNA"/>
</dbReference>
<evidence type="ECO:0000313" key="2">
    <source>
        <dbReference type="EMBL" id="KAB8066272.1"/>
    </source>
</evidence>
<gene>
    <name evidence="2" type="ORF">GCN75_03505</name>
</gene>
<protein>
    <recommendedName>
        <fullName evidence="4">Bacteriophage tail tape measure N-terminal domain-containing protein</fullName>
    </recommendedName>
</protein>
<name>A0A6I1I5N4_9BURK</name>
<reference evidence="2 3" key="1">
    <citation type="submission" date="2019-10" db="EMBL/GenBank/DDBJ databases">
        <title>Three novel species isolated from a subtropical stream in China.</title>
        <authorList>
            <person name="Lu H."/>
        </authorList>
    </citation>
    <scope>NUCLEOTIDE SEQUENCE [LARGE SCALE GENOMIC DNA]</scope>
    <source>
        <strain evidence="2 3">FT13W</strain>
    </source>
</reference>
<dbReference type="GO" id="GO:0016020">
    <property type="term" value="C:membrane"/>
    <property type="evidence" value="ECO:0007669"/>
    <property type="project" value="TreeGrafter"/>
</dbReference>
<accession>A0A6I1I5N4</accession>
<evidence type="ECO:0000313" key="3">
    <source>
        <dbReference type="Proteomes" id="UP000468717"/>
    </source>
</evidence>
<evidence type="ECO:0000256" key="1">
    <source>
        <dbReference type="SAM" id="MobiDB-lite"/>
    </source>
</evidence>
<feature type="region of interest" description="Disordered" evidence="1">
    <location>
        <begin position="1080"/>
        <end position="1099"/>
    </location>
</feature>
<dbReference type="PANTHER" id="PTHR15048:SF0">
    <property type="entry name" value="STARCH-BINDING DOMAIN-CONTAINING PROTEIN 1"/>
    <property type="match status" value="1"/>
</dbReference>